<dbReference type="EMBL" id="NHSJ01000053">
    <property type="protein sequence ID" value="PPQ31659.1"/>
    <property type="molecule type" value="Genomic_DNA"/>
</dbReference>
<keyword evidence="2" id="KW-0270">Exopolysaccharide synthesis</keyword>
<keyword evidence="6" id="KW-1185">Reference proteome</keyword>
<feature type="transmembrane region" description="Helical" evidence="3">
    <location>
        <begin position="118"/>
        <end position="138"/>
    </location>
</feature>
<dbReference type="GO" id="GO:0016780">
    <property type="term" value="F:phosphotransferase activity, for other substituted phosphate groups"/>
    <property type="evidence" value="ECO:0007669"/>
    <property type="project" value="TreeGrafter"/>
</dbReference>
<evidence type="ECO:0000256" key="2">
    <source>
        <dbReference type="ARBA" id="ARBA00023169"/>
    </source>
</evidence>
<organism evidence="5 6">
    <name type="scientific">Rhodoblastus sphagnicola</name>
    <dbReference type="NCBI Taxonomy" id="333368"/>
    <lineage>
        <taxon>Bacteria</taxon>
        <taxon>Pseudomonadati</taxon>
        <taxon>Pseudomonadota</taxon>
        <taxon>Alphaproteobacteria</taxon>
        <taxon>Hyphomicrobiales</taxon>
        <taxon>Rhodoblastaceae</taxon>
        <taxon>Rhodoblastus</taxon>
    </lineage>
</organism>
<dbReference type="Proteomes" id="UP000239089">
    <property type="component" value="Unassembled WGS sequence"/>
</dbReference>
<evidence type="ECO:0000313" key="5">
    <source>
        <dbReference type="EMBL" id="PPQ31659.1"/>
    </source>
</evidence>
<sequence>MRPGAPTSRSQFVWRISTFDLAWAVGAPFIAMWLREPALIDIAATRGGPPICLEYAGLTIAFSISAFLVFRLSHGMTRYFSVGDLWTVAAATLTCVGGVSLAFLALRGYETMPRSVPIIHGLVLATGLVIGRALALAMRLDDDLKAGRHHPRQMARVLLVGVDRHAAHLIKLTDVQAPSITQIVAALDPRQGLHGRTINGVKIVGGPGDLDAVITEYAVHGVEIDEVWLSPETLASEAFVQVKRDCDKHRVVTRAFSDIFNPAPVLAPSSCAGGARPKLPARSVIYFRLKRALDVVAALCLIVPVSPIALIVAVVVYLDVGAPVTFWQRRIGQGGREFFLVKFRTYRAPFNRNGAAVPNDMRLSNIGRAIRATRLDEIPQLLNILRGDMSLIGPRPLLPIDQPEDPSMRLLVRPGVTGWAQVNGGTRVTPEEKDALDVWYIHHASLLLDLNIVFRTVMVVFRGESMHHDEVAAAVQWRSAMRRLEPCVALDVSNRVQLRPLFASSNPPLAG</sequence>
<feature type="transmembrane region" description="Helical" evidence="3">
    <location>
        <begin position="55"/>
        <end position="73"/>
    </location>
</feature>
<dbReference type="PANTHER" id="PTHR30576:SF0">
    <property type="entry name" value="UNDECAPRENYL-PHOSPHATE N-ACETYLGALACTOSAMINYL 1-PHOSPHATE TRANSFERASE-RELATED"/>
    <property type="match status" value="1"/>
</dbReference>
<dbReference type="Gene3D" id="3.40.50.720">
    <property type="entry name" value="NAD(P)-binding Rossmann-like Domain"/>
    <property type="match status" value="1"/>
</dbReference>
<dbReference type="PANTHER" id="PTHR30576">
    <property type="entry name" value="COLANIC BIOSYNTHESIS UDP-GLUCOSE LIPID CARRIER TRANSFERASE"/>
    <property type="match status" value="1"/>
</dbReference>
<comment type="caution">
    <text evidence="5">The sequence shown here is derived from an EMBL/GenBank/DDBJ whole genome shotgun (WGS) entry which is preliminary data.</text>
</comment>
<evidence type="ECO:0000256" key="1">
    <source>
        <dbReference type="ARBA" id="ARBA00006464"/>
    </source>
</evidence>
<protein>
    <recommendedName>
        <fullName evidence="4">Bacterial sugar transferase domain-containing protein</fullName>
    </recommendedName>
</protein>
<evidence type="ECO:0000259" key="4">
    <source>
        <dbReference type="Pfam" id="PF02397"/>
    </source>
</evidence>
<feature type="transmembrane region" description="Helical" evidence="3">
    <location>
        <begin position="85"/>
        <end position="106"/>
    </location>
</feature>
<evidence type="ECO:0000256" key="3">
    <source>
        <dbReference type="SAM" id="Phobius"/>
    </source>
</evidence>
<feature type="transmembrane region" description="Helical" evidence="3">
    <location>
        <begin position="292"/>
        <end position="318"/>
    </location>
</feature>
<feature type="domain" description="Bacterial sugar transferase" evidence="4">
    <location>
        <begin position="290"/>
        <end position="461"/>
    </location>
</feature>
<feature type="transmembrane region" description="Helical" evidence="3">
    <location>
        <begin position="12"/>
        <end position="35"/>
    </location>
</feature>
<evidence type="ECO:0000313" key="6">
    <source>
        <dbReference type="Proteomes" id="UP000239089"/>
    </source>
</evidence>
<comment type="similarity">
    <text evidence="1">Belongs to the bacterial sugar transferase family.</text>
</comment>
<keyword evidence="3" id="KW-0812">Transmembrane</keyword>
<keyword evidence="3" id="KW-0472">Membrane</keyword>
<dbReference type="AlphaFoldDB" id="A0A2S6NAM1"/>
<proteinExistence type="inferred from homology"/>
<reference evidence="5 6" key="1">
    <citation type="journal article" date="2018" name="Arch. Microbiol.">
        <title>New insights into the metabolic potential of the phototrophic purple bacterium Rhodopila globiformis DSM 161(T) from its draft genome sequence and evidence for a vanadium-dependent nitrogenase.</title>
        <authorList>
            <person name="Imhoff J.F."/>
            <person name="Rahn T."/>
            <person name="Kunzel S."/>
            <person name="Neulinger S.C."/>
        </authorList>
    </citation>
    <scope>NUCLEOTIDE SEQUENCE [LARGE SCALE GENOMIC DNA]</scope>
    <source>
        <strain evidence="5 6">DSM 16996</strain>
    </source>
</reference>
<dbReference type="Pfam" id="PF02397">
    <property type="entry name" value="Bac_transf"/>
    <property type="match status" value="1"/>
</dbReference>
<dbReference type="InterPro" id="IPR003362">
    <property type="entry name" value="Bact_transf"/>
</dbReference>
<name>A0A2S6NAM1_9HYPH</name>
<gene>
    <name evidence="5" type="ORF">CCR94_08275</name>
</gene>
<dbReference type="GO" id="GO:0000271">
    <property type="term" value="P:polysaccharide biosynthetic process"/>
    <property type="evidence" value="ECO:0007669"/>
    <property type="project" value="UniProtKB-KW"/>
</dbReference>
<accession>A0A2S6NAM1</accession>
<keyword evidence="3" id="KW-1133">Transmembrane helix</keyword>